<proteinExistence type="predicted"/>
<reference evidence="1 2" key="1">
    <citation type="submission" date="2016-05" db="EMBL/GenBank/DDBJ databases">
        <authorList>
            <person name="Lavstsen T."/>
            <person name="Jespersen J.S."/>
        </authorList>
    </citation>
    <scope>NUCLEOTIDE SEQUENCE [LARGE SCALE GENOMIC DNA]</scope>
    <source>
        <strain evidence="1 2">YLB-01</strain>
    </source>
</reference>
<dbReference type="AlphaFoldDB" id="A0A1B9N7Z3"/>
<dbReference type="RefSeq" id="WP_067027825.1">
    <property type="nucleotide sequence ID" value="NZ_JRNY01000009.1"/>
</dbReference>
<dbReference type="EMBL" id="LXMD01000029">
    <property type="protein sequence ID" value="OCG72719.1"/>
    <property type="molecule type" value="Genomic_DNA"/>
</dbReference>
<dbReference type="STRING" id="904291.A7J15_10820"/>
<evidence type="ECO:0000313" key="1">
    <source>
        <dbReference type="EMBL" id="OCG72719.1"/>
    </source>
</evidence>
<protein>
    <recommendedName>
        <fullName evidence="3">DUF4352 domain-containing protein</fullName>
    </recommendedName>
</protein>
<sequence>MRRSLSVALTGVALAAAIGVTAWIVADDARRGYLETEPRVAVEPDADGWATIGESSVRLAAFAPEPSVTTDDGETWFAPDGYTAWRLEIEVESTMDELDSCTPRVVDGEGRTFTPIDPDAVGLPDLNFSTLDCGLQDDPRLGVLFVLPDDAEPVRVELVDSVGWGVSPAFYRFPLAGG</sequence>
<accession>A0A1B9N7Z3</accession>
<evidence type="ECO:0000313" key="2">
    <source>
        <dbReference type="Proteomes" id="UP000093355"/>
    </source>
</evidence>
<name>A0A1B9N7Z3_9MICO</name>
<dbReference type="Proteomes" id="UP000093355">
    <property type="component" value="Unassembled WGS sequence"/>
</dbReference>
<keyword evidence="2" id="KW-1185">Reference proteome</keyword>
<evidence type="ECO:0008006" key="3">
    <source>
        <dbReference type="Google" id="ProtNLM"/>
    </source>
</evidence>
<dbReference type="OrthoDB" id="8663148at2"/>
<gene>
    <name evidence="1" type="ORF">A7J15_10820</name>
</gene>
<comment type="caution">
    <text evidence="1">The sequence shown here is derived from an EMBL/GenBank/DDBJ whole genome shotgun (WGS) entry which is preliminary data.</text>
</comment>
<organism evidence="1 2">
    <name type="scientific">Microbacterium sediminis</name>
    <dbReference type="NCBI Taxonomy" id="904291"/>
    <lineage>
        <taxon>Bacteria</taxon>
        <taxon>Bacillati</taxon>
        <taxon>Actinomycetota</taxon>
        <taxon>Actinomycetes</taxon>
        <taxon>Micrococcales</taxon>
        <taxon>Microbacteriaceae</taxon>
        <taxon>Microbacterium</taxon>
    </lineage>
</organism>